<organism evidence="6 7">
    <name type="scientific">Linnemannia gamsii</name>
    <dbReference type="NCBI Taxonomy" id="64522"/>
    <lineage>
        <taxon>Eukaryota</taxon>
        <taxon>Fungi</taxon>
        <taxon>Fungi incertae sedis</taxon>
        <taxon>Mucoromycota</taxon>
        <taxon>Mortierellomycotina</taxon>
        <taxon>Mortierellomycetes</taxon>
        <taxon>Mortierellales</taxon>
        <taxon>Mortierellaceae</taxon>
        <taxon>Linnemannia</taxon>
    </lineage>
</organism>
<dbReference type="Proteomes" id="UP001194696">
    <property type="component" value="Unassembled WGS sequence"/>
</dbReference>
<gene>
    <name evidence="6" type="ORF">BGZ96_003216</name>
</gene>
<keyword evidence="7" id="KW-1185">Reference proteome</keyword>
<dbReference type="InterPro" id="IPR019931">
    <property type="entry name" value="LPXTG_anchor"/>
</dbReference>
<dbReference type="Gene3D" id="2.120.10.80">
    <property type="entry name" value="Kelch-type beta propeller"/>
    <property type="match status" value="1"/>
</dbReference>
<feature type="transmembrane region" description="Helical" evidence="4">
    <location>
        <begin position="184"/>
        <end position="206"/>
    </location>
</feature>
<evidence type="ECO:0000313" key="7">
    <source>
        <dbReference type="Proteomes" id="UP001194696"/>
    </source>
</evidence>
<feature type="region of interest" description="Disordered" evidence="3">
    <location>
        <begin position="313"/>
        <end position="332"/>
    </location>
</feature>
<feature type="region of interest" description="Disordered" evidence="3">
    <location>
        <begin position="213"/>
        <end position="307"/>
    </location>
</feature>
<proteinExistence type="predicted"/>
<feature type="coiled-coil region" evidence="2">
    <location>
        <begin position="508"/>
        <end position="549"/>
    </location>
</feature>
<keyword evidence="4" id="KW-1133">Transmembrane helix</keyword>
<dbReference type="InterPro" id="IPR015915">
    <property type="entry name" value="Kelch-typ_b-propeller"/>
</dbReference>
<evidence type="ECO:0000259" key="5">
    <source>
        <dbReference type="PROSITE" id="PS50847"/>
    </source>
</evidence>
<keyword evidence="4" id="KW-0812">Transmembrane</keyword>
<evidence type="ECO:0000256" key="1">
    <source>
        <dbReference type="ARBA" id="ARBA00022525"/>
    </source>
</evidence>
<name>A0ABQ7K8I9_9FUNG</name>
<reference evidence="6 7" key="1">
    <citation type="journal article" date="2020" name="Fungal Divers.">
        <title>Resolving the Mortierellaceae phylogeny through synthesis of multi-gene phylogenetics and phylogenomics.</title>
        <authorList>
            <person name="Vandepol N."/>
            <person name="Liber J."/>
            <person name="Desiro A."/>
            <person name="Na H."/>
            <person name="Kennedy M."/>
            <person name="Barry K."/>
            <person name="Grigoriev I.V."/>
            <person name="Miller A.N."/>
            <person name="O'Donnell K."/>
            <person name="Stajich J.E."/>
            <person name="Bonito G."/>
        </authorList>
    </citation>
    <scope>NUCLEOTIDE SEQUENCE [LARGE SCALE GENOMIC DNA]</scope>
    <source>
        <strain evidence="6 7">AD045</strain>
    </source>
</reference>
<feature type="region of interest" description="Disordered" evidence="3">
    <location>
        <begin position="442"/>
        <end position="469"/>
    </location>
</feature>
<feature type="domain" description="Gram-positive cocci surface proteins LPxTG" evidence="5">
    <location>
        <begin position="177"/>
        <end position="217"/>
    </location>
</feature>
<sequence length="553" mass="60444">MPTELMPVPINHESLVWSSVRGTFLHYGGKTIFGNTANPYLNEYSATNGWSRVTTSGPSPGDLSGHCMVPGKCGIPIAPYGGTKMVLFGGTDLTENSSSAIYILDILTNQWTAGKSANVNQARCNMACAVAGDSFIAWGGDNKRVNMDVTPIVYDLVSQEWTTQFNLVSPSGRSPPPPSTGPNYAAIGGGVAGALVLLGLVAFLLFKRRKRNNKKREKRTGHGYQETAKSSEDSVAPFAGAPTPPKSESVSQAQSLSQQQQQQQQQHYHRQQEYDNQQYQYTPELEPRPMSGYESRPVSGYHSQHQSYYSSHAPAFAPYTPTPRPPPLQPRPIQQQDYVPMSPIESIATTANVTPEDSMSVYSPTSTLASAGYTRDVKMFSPTASTFAQSGSYSHDVKPISPTSEYAPASSAHFRTSRDRQIYIPNMAYTPIPGNPQLIPVKPPPESTTAVGTPRQNPQLYPEPGPSDESQCLLIQSQSHPSQQSHYAGTWVTPVTGSAASAAAATATATAERSYQDLEKEIERVRIEHENYERLRLERQSTLEQLQQQLRPS</sequence>
<keyword evidence="1" id="KW-0964">Secreted</keyword>
<dbReference type="PROSITE" id="PS50847">
    <property type="entry name" value="GRAM_POS_ANCHORING"/>
    <property type="match status" value="1"/>
</dbReference>
<protein>
    <recommendedName>
        <fullName evidence="5">Gram-positive cocci surface proteins LPxTG domain-containing protein</fullName>
    </recommendedName>
</protein>
<dbReference type="NCBIfam" id="TIGR01167">
    <property type="entry name" value="LPXTG_anchor"/>
    <property type="match status" value="1"/>
</dbReference>
<keyword evidence="4" id="KW-0472">Membrane</keyword>
<feature type="compositionally biased region" description="Polar residues" evidence="3">
    <location>
        <begin position="447"/>
        <end position="459"/>
    </location>
</feature>
<dbReference type="EMBL" id="JAAAIM010000167">
    <property type="protein sequence ID" value="KAG0293159.1"/>
    <property type="molecule type" value="Genomic_DNA"/>
</dbReference>
<evidence type="ECO:0000313" key="6">
    <source>
        <dbReference type="EMBL" id="KAG0293159.1"/>
    </source>
</evidence>
<keyword evidence="2" id="KW-0175">Coiled coil</keyword>
<evidence type="ECO:0000256" key="3">
    <source>
        <dbReference type="SAM" id="MobiDB-lite"/>
    </source>
</evidence>
<evidence type="ECO:0000256" key="2">
    <source>
        <dbReference type="SAM" id="Coils"/>
    </source>
</evidence>
<evidence type="ECO:0000256" key="4">
    <source>
        <dbReference type="SAM" id="Phobius"/>
    </source>
</evidence>
<dbReference type="SUPFAM" id="SSF117281">
    <property type="entry name" value="Kelch motif"/>
    <property type="match status" value="1"/>
</dbReference>
<accession>A0ABQ7K8I9</accession>
<comment type="caution">
    <text evidence="6">The sequence shown here is derived from an EMBL/GenBank/DDBJ whole genome shotgun (WGS) entry which is preliminary data.</text>
</comment>
<feature type="compositionally biased region" description="Low complexity" evidence="3">
    <location>
        <begin position="247"/>
        <end position="266"/>
    </location>
</feature>
<dbReference type="Pfam" id="PF24681">
    <property type="entry name" value="Kelch_KLHDC2_KLHL20_DRC7"/>
    <property type="match status" value="1"/>
</dbReference>
<feature type="compositionally biased region" description="Pro residues" evidence="3">
    <location>
        <begin position="320"/>
        <end position="330"/>
    </location>
</feature>